<reference evidence="2 3" key="1">
    <citation type="submission" date="2024-06" db="EMBL/GenBank/DDBJ databases">
        <title>Sorghum-associated microbial communities from plants grown in Nebraska, USA.</title>
        <authorList>
            <person name="Schachtman D."/>
        </authorList>
    </citation>
    <scope>NUCLEOTIDE SEQUENCE [LARGE SCALE GENOMIC DNA]</scope>
    <source>
        <strain evidence="2 3">1288</strain>
    </source>
</reference>
<keyword evidence="1" id="KW-1133">Transmembrane helix</keyword>
<dbReference type="RefSeq" id="WP_354312527.1">
    <property type="nucleotide sequence ID" value="NZ_JBEPME010000001.1"/>
</dbReference>
<gene>
    <name evidence="2" type="ORF">ABIC55_001334</name>
</gene>
<evidence type="ECO:0000256" key="1">
    <source>
        <dbReference type="SAM" id="Phobius"/>
    </source>
</evidence>
<feature type="transmembrane region" description="Helical" evidence="1">
    <location>
        <begin position="263"/>
        <end position="296"/>
    </location>
</feature>
<feature type="transmembrane region" description="Helical" evidence="1">
    <location>
        <begin position="349"/>
        <end position="382"/>
    </location>
</feature>
<organism evidence="2 3">
    <name type="scientific">Sporosarcina psychrophila</name>
    <name type="common">Bacillus psychrophilus</name>
    <dbReference type="NCBI Taxonomy" id="1476"/>
    <lineage>
        <taxon>Bacteria</taxon>
        <taxon>Bacillati</taxon>
        <taxon>Bacillota</taxon>
        <taxon>Bacilli</taxon>
        <taxon>Bacillales</taxon>
        <taxon>Caryophanaceae</taxon>
        <taxon>Sporosarcina</taxon>
    </lineage>
</organism>
<dbReference type="EMBL" id="JBEPME010000001">
    <property type="protein sequence ID" value="MET3656250.1"/>
    <property type="molecule type" value="Genomic_DNA"/>
</dbReference>
<keyword evidence="1" id="KW-0472">Membrane</keyword>
<name>A0ABV2K595_SPOPS</name>
<keyword evidence="3" id="KW-1185">Reference proteome</keyword>
<evidence type="ECO:0000313" key="2">
    <source>
        <dbReference type="EMBL" id="MET3656250.1"/>
    </source>
</evidence>
<protein>
    <submittedName>
        <fullName evidence="2">Fructose-specific phosphotransferase system IIC component</fullName>
    </submittedName>
</protein>
<feature type="transmembrane region" description="Helical" evidence="1">
    <location>
        <begin position="389"/>
        <end position="409"/>
    </location>
</feature>
<accession>A0ABV2K595</accession>
<keyword evidence="1" id="KW-0812">Transmembrane</keyword>
<feature type="transmembrane region" description="Helical" evidence="1">
    <location>
        <begin position="205"/>
        <end position="223"/>
    </location>
</feature>
<feature type="transmembrane region" description="Helical" evidence="1">
    <location>
        <begin position="308"/>
        <end position="329"/>
    </location>
</feature>
<comment type="caution">
    <text evidence="2">The sequence shown here is derived from an EMBL/GenBank/DDBJ whole genome shotgun (WGS) entry which is preliminary data.</text>
</comment>
<proteinExistence type="predicted"/>
<sequence>MKNIAILGSSGGNLYNLGGKYPDKLIIDILKQCDTAGINVSAIQFVGAEVSMDAAKNTTKASLYTLEEGKPKIIYNGSLKDTNQEATKMDLEIARQIRNGGIDGLILMSIDSENSNKHAINAAVEMKIPIVGTGGTAMANVSSKGANVISTSGTTGTTNRTRAISFVFSLSKHWGIKFRPTFGESNENYNEQAGGNPLRRINIRGIMISSIPAFISMALILALSKIPILSGLGDVFDILIQALPVVLAAIAAKQVSDLDEVSIIAGIIAGVLSIDGGIIGGILGGIGAGLLVQFLFMKCVQWRFPMTTVNIVAGGFSGIISGLVVYYILGPLALAAGDYIKLLIELTIAFNPILAGAIAGLLIWPAILAGVYHAAILPIVLLEMEQAGVSFLGAVDMVALVMVAAGINLANILFPRNKSEAAIATPGLMINLGFGTFVESAYPFMFSSKVVFVGAILSGGIGGMIVGMFDIRGTAYLPSFVAPFASTNSFGLITAMSASLFCAFIITTFANKLLKTKKA</sequence>
<evidence type="ECO:0000313" key="3">
    <source>
        <dbReference type="Proteomes" id="UP001549104"/>
    </source>
</evidence>
<feature type="transmembrane region" description="Helical" evidence="1">
    <location>
        <begin position="489"/>
        <end position="510"/>
    </location>
</feature>
<feature type="transmembrane region" description="Helical" evidence="1">
    <location>
        <begin position="450"/>
        <end position="469"/>
    </location>
</feature>
<feature type="transmembrane region" description="Helical" evidence="1">
    <location>
        <begin position="421"/>
        <end position="438"/>
    </location>
</feature>
<feature type="transmembrane region" description="Helical" evidence="1">
    <location>
        <begin position="235"/>
        <end position="251"/>
    </location>
</feature>
<dbReference type="Proteomes" id="UP001549104">
    <property type="component" value="Unassembled WGS sequence"/>
</dbReference>